<accession>A0A6L2M947</accession>
<dbReference type="EMBL" id="BKCJ010006031">
    <property type="protein sequence ID" value="GEU69969.1"/>
    <property type="molecule type" value="Genomic_DNA"/>
</dbReference>
<name>A0A6L2M947_TANCI</name>
<organism evidence="1">
    <name type="scientific">Tanacetum cinerariifolium</name>
    <name type="common">Dalmatian daisy</name>
    <name type="synonym">Chrysanthemum cinerariifolium</name>
    <dbReference type="NCBI Taxonomy" id="118510"/>
    <lineage>
        <taxon>Eukaryota</taxon>
        <taxon>Viridiplantae</taxon>
        <taxon>Streptophyta</taxon>
        <taxon>Embryophyta</taxon>
        <taxon>Tracheophyta</taxon>
        <taxon>Spermatophyta</taxon>
        <taxon>Magnoliopsida</taxon>
        <taxon>eudicotyledons</taxon>
        <taxon>Gunneridae</taxon>
        <taxon>Pentapetalae</taxon>
        <taxon>asterids</taxon>
        <taxon>campanulids</taxon>
        <taxon>Asterales</taxon>
        <taxon>Asteraceae</taxon>
        <taxon>Asteroideae</taxon>
        <taxon>Anthemideae</taxon>
        <taxon>Anthemidinae</taxon>
        <taxon>Tanacetum</taxon>
    </lineage>
</organism>
<proteinExistence type="predicted"/>
<gene>
    <name evidence="1" type="ORF">Tci_041947</name>
</gene>
<dbReference type="AlphaFoldDB" id="A0A6L2M947"/>
<sequence>MYLLNQSLAFMGALNSFKRSPSIPGTPKSLRSWSVDNSCYRLFEFFLLVIGFICSGIQQRNGLNLGVKVQWTKTNKWNGTSIDTYVFKEIGPSCGLKM</sequence>
<reference evidence="1" key="1">
    <citation type="journal article" date="2019" name="Sci. Rep.">
        <title>Draft genome of Tanacetum cinerariifolium, the natural source of mosquito coil.</title>
        <authorList>
            <person name="Yamashiro T."/>
            <person name="Shiraishi A."/>
            <person name="Satake H."/>
            <person name="Nakayama K."/>
        </authorList>
    </citation>
    <scope>NUCLEOTIDE SEQUENCE</scope>
</reference>
<protein>
    <submittedName>
        <fullName evidence="1">Uncharacterized protein</fullName>
    </submittedName>
</protein>
<comment type="caution">
    <text evidence="1">The sequence shown here is derived from an EMBL/GenBank/DDBJ whole genome shotgun (WGS) entry which is preliminary data.</text>
</comment>
<evidence type="ECO:0000313" key="1">
    <source>
        <dbReference type="EMBL" id="GEU69969.1"/>
    </source>
</evidence>